<evidence type="ECO:0000313" key="2">
    <source>
        <dbReference type="EMBL" id="KRL18098.1"/>
    </source>
</evidence>
<comment type="caution">
    <text evidence="2">The sequence shown here is derived from an EMBL/GenBank/DDBJ whole genome shotgun (WGS) entry which is preliminary data.</text>
</comment>
<protein>
    <submittedName>
        <fullName evidence="2">Uncharacterized protein</fullName>
    </submittedName>
</protein>
<dbReference type="PATRIC" id="fig|1423766.4.peg.2566"/>
<evidence type="ECO:0000256" key="1">
    <source>
        <dbReference type="SAM" id="MobiDB-lite"/>
    </source>
</evidence>
<feature type="compositionally biased region" description="Polar residues" evidence="1">
    <location>
        <begin position="142"/>
        <end position="158"/>
    </location>
</feature>
<dbReference type="AlphaFoldDB" id="A0A0R1NKV9"/>
<dbReference type="EMBL" id="AZEB01000066">
    <property type="protein sequence ID" value="KRL18098.1"/>
    <property type="molecule type" value="Genomic_DNA"/>
</dbReference>
<feature type="region of interest" description="Disordered" evidence="1">
    <location>
        <begin position="133"/>
        <end position="158"/>
    </location>
</feature>
<proteinExistence type="predicted"/>
<dbReference type="Proteomes" id="UP000051439">
    <property type="component" value="Unassembled WGS sequence"/>
</dbReference>
<name>A0A0R1NKV9_9LACO</name>
<keyword evidence="3" id="KW-1185">Reference proteome</keyword>
<accession>A0A0R1NKV9</accession>
<evidence type="ECO:0000313" key="3">
    <source>
        <dbReference type="Proteomes" id="UP000051439"/>
    </source>
</evidence>
<gene>
    <name evidence="2" type="ORF">FC98_GL002464</name>
</gene>
<dbReference type="RefSeq" id="WP_056949749.1">
    <property type="nucleotide sequence ID" value="NZ_AZEB01000066.1"/>
</dbReference>
<organism evidence="2 3">
    <name type="scientific">Lentilactobacillus kisonensis DSM 19906 = JCM 15041</name>
    <dbReference type="NCBI Taxonomy" id="1423766"/>
    <lineage>
        <taxon>Bacteria</taxon>
        <taxon>Bacillati</taxon>
        <taxon>Bacillota</taxon>
        <taxon>Bacilli</taxon>
        <taxon>Lactobacillales</taxon>
        <taxon>Lactobacillaceae</taxon>
        <taxon>Lentilactobacillus</taxon>
    </lineage>
</organism>
<reference evidence="2 3" key="1">
    <citation type="journal article" date="2015" name="Genome Announc.">
        <title>Expanding the biotechnology potential of lactobacilli through comparative genomics of 213 strains and associated genera.</title>
        <authorList>
            <person name="Sun Z."/>
            <person name="Harris H.M."/>
            <person name="McCann A."/>
            <person name="Guo C."/>
            <person name="Argimon S."/>
            <person name="Zhang W."/>
            <person name="Yang X."/>
            <person name="Jeffery I.B."/>
            <person name="Cooney J.C."/>
            <person name="Kagawa T.F."/>
            <person name="Liu W."/>
            <person name="Song Y."/>
            <person name="Salvetti E."/>
            <person name="Wrobel A."/>
            <person name="Rasinkangas P."/>
            <person name="Parkhill J."/>
            <person name="Rea M.C."/>
            <person name="O'Sullivan O."/>
            <person name="Ritari J."/>
            <person name="Douillard F.P."/>
            <person name="Paul Ross R."/>
            <person name="Yang R."/>
            <person name="Briner A.E."/>
            <person name="Felis G.E."/>
            <person name="de Vos W.M."/>
            <person name="Barrangou R."/>
            <person name="Klaenhammer T.R."/>
            <person name="Caufield P.W."/>
            <person name="Cui Y."/>
            <person name="Zhang H."/>
            <person name="O'Toole P.W."/>
        </authorList>
    </citation>
    <scope>NUCLEOTIDE SEQUENCE [LARGE SCALE GENOMIC DNA]</scope>
    <source>
        <strain evidence="2 3">DSM 19906</strain>
    </source>
</reference>
<sequence>MKFIKKNLINRYGIPIRIYQNTSYQDGGTSLTGDFMRTDFRKQPYTDVSEPVAPVSPNANANQIILTSDGKSINCNHEWYSLQDVPFGTVVAIKTGEDEDHWEYLQVVGKDPYYGLSDACIYYLRSDSQEVNSDNEAHDQLDGSNRNNATNDPFFNES</sequence>